<evidence type="ECO:0000313" key="1">
    <source>
        <dbReference type="EnsemblMetazoa" id="RPRC010434-PA"/>
    </source>
</evidence>
<keyword evidence="2" id="KW-1185">Reference proteome</keyword>
<sequence length="227" mass="26036">MFLSNTINNPIPYIANEDDLTVVRERRANWKKGGTECKYFSICKEQDQPHNYWICHVGGNDQLLHNSPKIIEPPRISSVTEYVYEKHVDCTPKVPKRPCFVETRYECPSIPKPCKYSSKKIECIQTTPPLPSKECYKVTVEQPSMVPTELAPRYQVKSGKILRICACNKRNGLQDYCPMSRCMGRKECLTKPVPVCEPSGTQELVKKGNPWVAKSQDDYHFYPQAAM</sequence>
<organism evidence="1 2">
    <name type="scientific">Rhodnius prolixus</name>
    <name type="common">Triatomid bug</name>
    <dbReference type="NCBI Taxonomy" id="13249"/>
    <lineage>
        <taxon>Eukaryota</taxon>
        <taxon>Metazoa</taxon>
        <taxon>Ecdysozoa</taxon>
        <taxon>Arthropoda</taxon>
        <taxon>Hexapoda</taxon>
        <taxon>Insecta</taxon>
        <taxon>Pterygota</taxon>
        <taxon>Neoptera</taxon>
        <taxon>Paraneoptera</taxon>
        <taxon>Hemiptera</taxon>
        <taxon>Heteroptera</taxon>
        <taxon>Panheteroptera</taxon>
        <taxon>Cimicomorpha</taxon>
        <taxon>Reduviidae</taxon>
        <taxon>Triatominae</taxon>
        <taxon>Rhodnius</taxon>
    </lineage>
</organism>
<dbReference type="AlphaFoldDB" id="T1I2B4"/>
<accession>T1I2B4</accession>
<dbReference type="VEuPathDB" id="VectorBase:RPRC010434"/>
<proteinExistence type="predicted"/>
<dbReference type="Proteomes" id="UP000015103">
    <property type="component" value="Unassembled WGS sequence"/>
</dbReference>
<name>T1I2B4_RHOPR</name>
<dbReference type="EnsemblMetazoa" id="RPRC010434-RA">
    <property type="protein sequence ID" value="RPRC010434-PA"/>
    <property type="gene ID" value="RPRC010434"/>
</dbReference>
<reference evidence="1" key="1">
    <citation type="submission" date="2015-05" db="UniProtKB">
        <authorList>
            <consortium name="EnsemblMetazoa"/>
        </authorList>
    </citation>
    <scope>IDENTIFICATION</scope>
</reference>
<dbReference type="InParanoid" id="T1I2B4"/>
<dbReference type="EMBL" id="ACPB03014303">
    <property type="status" value="NOT_ANNOTATED_CDS"/>
    <property type="molecule type" value="Genomic_DNA"/>
</dbReference>
<dbReference type="HOGENOM" id="CLU_1222327_0_0_1"/>
<protein>
    <submittedName>
        <fullName evidence="1">Uncharacterized protein</fullName>
    </submittedName>
</protein>
<evidence type="ECO:0000313" key="2">
    <source>
        <dbReference type="Proteomes" id="UP000015103"/>
    </source>
</evidence>